<evidence type="ECO:0000256" key="2">
    <source>
        <dbReference type="SAM" id="Coils"/>
    </source>
</evidence>
<name>A0ABU9Z5N7_9HYPH</name>
<dbReference type="InterPro" id="IPR056003">
    <property type="entry name" value="CT398_CC_hairpin"/>
</dbReference>
<evidence type="ECO:0000259" key="6">
    <source>
        <dbReference type="Pfam" id="PF24481"/>
    </source>
</evidence>
<dbReference type="EMBL" id="JAQYXL010000001">
    <property type="protein sequence ID" value="MEN3226356.1"/>
    <property type="molecule type" value="Genomic_DNA"/>
</dbReference>
<comment type="caution">
    <text evidence="8">The sequence shown here is derived from an EMBL/GenBank/DDBJ whole genome shotgun (WGS) entry which is preliminary data.</text>
</comment>
<dbReference type="InterPro" id="IPR058627">
    <property type="entry name" value="MdtA-like_C"/>
</dbReference>
<dbReference type="InterPro" id="IPR051909">
    <property type="entry name" value="MFP_Cation_Efflux"/>
</dbReference>
<feature type="compositionally biased region" description="Polar residues" evidence="3">
    <location>
        <begin position="302"/>
        <end position="316"/>
    </location>
</feature>
<feature type="signal peptide" evidence="5">
    <location>
        <begin position="1"/>
        <end position="25"/>
    </location>
</feature>
<gene>
    <name evidence="8" type="ORF">PUR21_01485</name>
</gene>
<feature type="chain" id="PRO_5045492231" evidence="5">
    <location>
        <begin position="26"/>
        <end position="580"/>
    </location>
</feature>
<feature type="domain" description="CT398-like coiled coil hairpin" evidence="6">
    <location>
        <begin position="339"/>
        <end position="403"/>
    </location>
</feature>
<keyword evidence="4" id="KW-1133">Transmembrane helix</keyword>
<dbReference type="SUPFAM" id="SSF111369">
    <property type="entry name" value="HlyD-like secretion proteins"/>
    <property type="match status" value="1"/>
</dbReference>
<keyword evidence="4" id="KW-0812">Transmembrane</keyword>
<feature type="domain" description="Multidrug resistance protein MdtA-like C-terminal permuted SH3" evidence="7">
    <location>
        <begin position="517"/>
        <end position="573"/>
    </location>
</feature>
<keyword evidence="1" id="KW-0813">Transport</keyword>
<feature type="transmembrane region" description="Helical" evidence="4">
    <location>
        <begin position="179"/>
        <end position="198"/>
    </location>
</feature>
<evidence type="ECO:0000256" key="4">
    <source>
        <dbReference type="SAM" id="Phobius"/>
    </source>
</evidence>
<keyword evidence="2" id="KW-0175">Coiled coil</keyword>
<dbReference type="PANTHER" id="PTHR30097:SF4">
    <property type="entry name" value="SLR6042 PROTEIN"/>
    <property type="match status" value="1"/>
</dbReference>
<evidence type="ECO:0000259" key="7">
    <source>
        <dbReference type="Pfam" id="PF25967"/>
    </source>
</evidence>
<keyword evidence="9" id="KW-1185">Reference proteome</keyword>
<dbReference type="RefSeq" id="WP_200672138.1">
    <property type="nucleotide sequence ID" value="NZ_JACWCW010000108.1"/>
</dbReference>
<dbReference type="Gene3D" id="2.40.50.100">
    <property type="match status" value="1"/>
</dbReference>
<keyword evidence="5" id="KW-0732">Signal</keyword>
<feature type="coiled-coil region" evidence="2">
    <location>
        <begin position="373"/>
        <end position="400"/>
    </location>
</feature>
<evidence type="ECO:0000256" key="1">
    <source>
        <dbReference type="ARBA" id="ARBA00022448"/>
    </source>
</evidence>
<evidence type="ECO:0000313" key="8">
    <source>
        <dbReference type="EMBL" id="MEN3226356.1"/>
    </source>
</evidence>
<evidence type="ECO:0000256" key="3">
    <source>
        <dbReference type="SAM" id="MobiDB-lite"/>
    </source>
</evidence>
<accession>A0ABU9Z5N7</accession>
<dbReference type="Pfam" id="PF25967">
    <property type="entry name" value="RND-MFP_C"/>
    <property type="match status" value="1"/>
</dbReference>
<dbReference type="Pfam" id="PF24481">
    <property type="entry name" value="CT398_CC"/>
    <property type="match status" value="1"/>
</dbReference>
<reference evidence="8 9" key="1">
    <citation type="journal article" date="2023" name="PLoS ONE">
        <title>Complete genome assembly of Hawai'i environmental nontuberculous mycobacteria reveals unexpected co-isolation with methylobacteria.</title>
        <authorList>
            <person name="Hendrix J."/>
            <person name="Epperson L.E."/>
            <person name="Tong E.I."/>
            <person name="Chan Y.L."/>
            <person name="Hasan N.A."/>
            <person name="Dawrs S.N."/>
            <person name="Norton G.J."/>
            <person name="Virdi R."/>
            <person name="Crooks J.L."/>
            <person name="Chan E.D."/>
            <person name="Honda J.R."/>
            <person name="Strong M."/>
        </authorList>
    </citation>
    <scope>NUCLEOTIDE SEQUENCE [LARGE SCALE GENOMIC DNA]</scope>
    <source>
        <strain evidence="8 9">NJH_HI01</strain>
    </source>
</reference>
<sequence>MSTRLAAAFGAVALAGALLAGPALSHEGHDHGAPPPPVSKTIAPRGEALSDAFELVAIPRANSLTLYLDRFRTNEPVAGATLEVETPEGSNTAVADGNGSYTLPAPWLTKPGRHDLVVTVTAGDTVDVMPMVVDVPESGGRVTARPSAATSMSSAQTVFAKAAAIAGELRERAIRKDPAVVAAAAAAFLVGVALTALLQGRRRVPAVALVAIAVTLILGTAAFAHGDEQHAAPVQGAALIEPPQAVATDLAQRLPDGSVFVPKPTQRLLGLRTSMTEIGTFHRTVGLPGRVIPNPNASGVVQSSVGGRLSPPSSGQFPRLGTPVKKGDVLAYVTAPIQQVDVSDMRQRQGELDQQIAIVQRRVERFGKLAISGAVSQVQLEEAQDELKGLKDRRAALDKVRLEPEALVAPVSGMVAEASAVAGQMAAAGQMVFQIVDPSNLWVEALSFDALGAAQDATARLADGRTLSLTYQGSGLADRNQAIPVQFAIKGGAAGLRVGQFVTVQAATDTEQQGLALPRSAVVRTGNGQDVVYEHTTAERYEARQVRVAPLDGSRVLVAAGIGAGKRVVTQGAELLDQVR</sequence>
<dbReference type="Gene3D" id="2.40.420.20">
    <property type="match status" value="1"/>
</dbReference>
<keyword evidence="4" id="KW-0472">Membrane</keyword>
<protein>
    <submittedName>
        <fullName evidence="8">Efflux RND transporter periplasmic adaptor subunit</fullName>
    </submittedName>
</protein>
<feature type="transmembrane region" description="Helical" evidence="4">
    <location>
        <begin position="205"/>
        <end position="224"/>
    </location>
</feature>
<feature type="region of interest" description="Disordered" evidence="3">
    <location>
        <begin position="302"/>
        <end position="321"/>
    </location>
</feature>
<dbReference type="PANTHER" id="PTHR30097">
    <property type="entry name" value="CATION EFFLUX SYSTEM PROTEIN CUSB"/>
    <property type="match status" value="1"/>
</dbReference>
<evidence type="ECO:0000313" key="9">
    <source>
        <dbReference type="Proteomes" id="UP001404845"/>
    </source>
</evidence>
<dbReference type="Proteomes" id="UP001404845">
    <property type="component" value="Unassembled WGS sequence"/>
</dbReference>
<evidence type="ECO:0000256" key="5">
    <source>
        <dbReference type="SAM" id="SignalP"/>
    </source>
</evidence>
<organism evidence="8 9">
    <name type="scientific">Methylorubrum rhodesianum</name>
    <dbReference type="NCBI Taxonomy" id="29427"/>
    <lineage>
        <taxon>Bacteria</taxon>
        <taxon>Pseudomonadati</taxon>
        <taxon>Pseudomonadota</taxon>
        <taxon>Alphaproteobacteria</taxon>
        <taxon>Hyphomicrobiales</taxon>
        <taxon>Methylobacteriaceae</taxon>
        <taxon>Methylorubrum</taxon>
    </lineage>
</organism>
<proteinExistence type="predicted"/>